<protein>
    <submittedName>
        <fullName evidence="1">Uncharacterized protein</fullName>
    </submittedName>
</protein>
<accession>A0A0U1P435</accession>
<organism evidence="1 2">
    <name type="scientific">Neobacillus massiliamazoniensis</name>
    <dbReference type="NCBI Taxonomy" id="1499688"/>
    <lineage>
        <taxon>Bacteria</taxon>
        <taxon>Bacillati</taxon>
        <taxon>Bacillota</taxon>
        <taxon>Bacilli</taxon>
        <taxon>Bacillales</taxon>
        <taxon>Bacillaceae</taxon>
        <taxon>Neobacillus</taxon>
    </lineage>
</organism>
<sequence length="98" mass="11880">MESRDFNPNLKKKRSCLAFFFLRNRALNSVRFRDLWHYTLYRSFVAYSLVEPTIKKEEIVLDGIVFRIGDETIGDLWFLNVNMIRQYLKKRSQLLEEK</sequence>
<dbReference type="Proteomes" id="UP000199087">
    <property type="component" value="Unassembled WGS sequence"/>
</dbReference>
<reference evidence="2" key="1">
    <citation type="submission" date="2015-05" db="EMBL/GenBank/DDBJ databases">
        <authorList>
            <person name="Urmite Genomes"/>
        </authorList>
    </citation>
    <scope>NUCLEOTIDE SEQUENCE [LARGE SCALE GENOMIC DNA]</scope>
    <source>
        <strain evidence="2">LF1</strain>
    </source>
</reference>
<proteinExistence type="predicted"/>
<name>A0A0U1P435_9BACI</name>
<dbReference type="AlphaFoldDB" id="A0A0U1P435"/>
<dbReference type="STRING" id="1499688.BN000_05035"/>
<dbReference type="EMBL" id="CVRB01000006">
    <property type="protein sequence ID" value="CRK84976.1"/>
    <property type="molecule type" value="Genomic_DNA"/>
</dbReference>
<evidence type="ECO:0000313" key="2">
    <source>
        <dbReference type="Proteomes" id="UP000199087"/>
    </source>
</evidence>
<gene>
    <name evidence="1" type="ORF">BN000_05035</name>
</gene>
<evidence type="ECO:0000313" key="1">
    <source>
        <dbReference type="EMBL" id="CRK84976.1"/>
    </source>
</evidence>
<keyword evidence="2" id="KW-1185">Reference proteome</keyword>